<evidence type="ECO:0000259" key="2">
    <source>
        <dbReference type="PROSITE" id="PS50983"/>
    </source>
</evidence>
<accession>A0A085GHK6</accession>
<organism evidence="3 4">
    <name type="scientific">Ewingella americana (strain ATCC 33852 / DSM 4580 / CCUG 14506 / JCM 5911 / LMG 7869 / NCTC 12157 / CDC 1468-78)</name>
    <dbReference type="NCBI Taxonomy" id="910964"/>
    <lineage>
        <taxon>Bacteria</taxon>
        <taxon>Pseudomonadati</taxon>
        <taxon>Pseudomonadota</taxon>
        <taxon>Gammaproteobacteria</taxon>
        <taxon>Enterobacterales</taxon>
        <taxon>Yersiniaceae</taxon>
        <taxon>Ewingella</taxon>
    </lineage>
</organism>
<dbReference type="EMBL" id="JMPJ01000038">
    <property type="protein sequence ID" value="KFC83201.1"/>
    <property type="molecule type" value="Genomic_DNA"/>
</dbReference>
<protein>
    <submittedName>
        <fullName evidence="3">Periplasmic substrate-binding component of an ABC superfamily iron/siderophore transporter</fullName>
    </submittedName>
</protein>
<dbReference type="STRING" id="910964.GEAM_1271"/>
<dbReference type="Pfam" id="PF01497">
    <property type="entry name" value="Peripla_BP_2"/>
    <property type="match status" value="1"/>
</dbReference>
<keyword evidence="1" id="KW-0732">Signal</keyword>
<dbReference type="eggNOG" id="COG0614">
    <property type="taxonomic scope" value="Bacteria"/>
</dbReference>
<dbReference type="RefSeq" id="WP_084674061.1">
    <property type="nucleotide sequence ID" value="NZ_JMPJ01000038.1"/>
</dbReference>
<proteinExistence type="predicted"/>
<dbReference type="InterPro" id="IPR050902">
    <property type="entry name" value="ABC_Transporter_SBP"/>
</dbReference>
<comment type="caution">
    <text evidence="3">The sequence shown here is derived from an EMBL/GenBank/DDBJ whole genome shotgun (WGS) entry which is preliminary data.</text>
</comment>
<dbReference type="GeneID" id="78379610"/>
<dbReference type="Gene3D" id="3.40.50.1980">
    <property type="entry name" value="Nitrogenase molybdenum iron protein domain"/>
    <property type="match status" value="2"/>
</dbReference>
<dbReference type="PROSITE" id="PS50983">
    <property type="entry name" value="FE_B12_PBP"/>
    <property type="match status" value="1"/>
</dbReference>
<dbReference type="PANTHER" id="PTHR30535:SF34">
    <property type="entry name" value="MOLYBDATE-BINDING PROTEIN MOLA"/>
    <property type="match status" value="1"/>
</dbReference>
<dbReference type="Proteomes" id="UP000028640">
    <property type="component" value="Unassembled WGS sequence"/>
</dbReference>
<dbReference type="SUPFAM" id="SSF53807">
    <property type="entry name" value="Helical backbone' metal receptor"/>
    <property type="match status" value="1"/>
</dbReference>
<name>A0A085GHK6_EWIA3</name>
<gene>
    <name evidence="3" type="ORF">GEAM_1271</name>
</gene>
<feature type="signal peptide" evidence="1">
    <location>
        <begin position="1"/>
        <end position="29"/>
    </location>
</feature>
<keyword evidence="4" id="KW-1185">Reference proteome</keyword>
<dbReference type="InterPro" id="IPR002491">
    <property type="entry name" value="ABC_transptr_periplasmic_BD"/>
</dbReference>
<sequence length="387" mass="42608">MLFNSSTLRGGKALLSTLAAACLLLPALAAATTYPLTITDMDNRKVTIEKEPQRIILQDGRDILALALLDRDDPFHRVVAWNNLPKKQDSGTWNLLRGKWPEAEKILDMGFSDQGNIELESVIARQPDLMIAQLRAKPSLTQLGAIAKLEKLHIPVIFVDYELHPLQNTMPSITLLGKVLNQEQHAKEYTDYYAQHLAEMQKATAAVNPKPRVFIEPIAGVGGADDACCFTHSHNGWGGLVEATGAVNIGSGLLPGATGYIPVEKVISEKPDFYLMTGSKRGGKTNSVIPFGYGANLADVTSQFDTLLSRTGIKQIPAVQAGHVAGLYHHFYNHPYNIIGMEILSKTFYPTQLSKLDPDHDYHEIITRFTHLPDDSIILSYHPGQTH</sequence>
<dbReference type="OrthoDB" id="9775594at2"/>
<reference evidence="3 4" key="1">
    <citation type="submission" date="2014-05" db="EMBL/GenBank/DDBJ databases">
        <title>ATOL: Assembling a taxonomically balanced genome-scale reconstruction of the evolutionary history of the Enterobacteriaceae.</title>
        <authorList>
            <person name="Plunkett G.III."/>
            <person name="Neeno-Eckwall E.C."/>
            <person name="Glasner J.D."/>
            <person name="Perna N.T."/>
        </authorList>
    </citation>
    <scope>NUCLEOTIDE SEQUENCE [LARGE SCALE GENOMIC DNA]</scope>
    <source>
        <strain evidence="3 4">ATCC 33852</strain>
    </source>
</reference>
<feature type="domain" description="Fe/B12 periplasmic-binding" evidence="2">
    <location>
        <begin position="54"/>
        <end position="356"/>
    </location>
</feature>
<evidence type="ECO:0000313" key="4">
    <source>
        <dbReference type="Proteomes" id="UP000028640"/>
    </source>
</evidence>
<evidence type="ECO:0000313" key="3">
    <source>
        <dbReference type="EMBL" id="KFC83201.1"/>
    </source>
</evidence>
<feature type="chain" id="PRO_5001791297" evidence="1">
    <location>
        <begin position="30"/>
        <end position="387"/>
    </location>
</feature>
<dbReference type="PANTHER" id="PTHR30535">
    <property type="entry name" value="VITAMIN B12-BINDING PROTEIN"/>
    <property type="match status" value="1"/>
</dbReference>
<dbReference type="AlphaFoldDB" id="A0A085GHK6"/>
<evidence type="ECO:0000256" key="1">
    <source>
        <dbReference type="SAM" id="SignalP"/>
    </source>
</evidence>